<evidence type="ECO:0000256" key="2">
    <source>
        <dbReference type="ARBA" id="ARBA00022692"/>
    </source>
</evidence>
<sequence length="1029" mass="113785">MVLLEKMATTQLFSNGAGSNHDMATLPLHQPGLGDDAGVIYYDYDSADYQYGSDDYIPKDYGPNLKGSDYIVRSDGTIQKISSMDFSKAEIFNISERLEHNSSLNISDVLYDDLPEEETVSTARIVAALFFSLLFLVGLLGNALVIYTVWRFPGMRRVTYFFLVNLAVTNLIYLLLGLPTITVSYLKMDWPFGDHFCKLDNYVMSVSMAVSILTIMATGFDRYLAVVYPVKSRHIRTRTISLLVICVTWVVSLALMVPRGLLYATQPLHHDRYTQTTLCTRVARAYKLRLDTCLRFGLLYLLPLVVLIVCHLRIGYALWTRSVSRASAPRSVRRVAQRERRSCLEGGRRIEEVGQSAAREEEAKDSSSSSNTCLKYPFFCGPRCANERLPENAEITPRARLGSQPTGQSSASTVTAIKIVFALTAVFAFGWLPLHLHYLATDFGLVDSVFLPQFLNGGTVALLFCFGANALNPILYCVFSSHFRRHFRKALDQCCCGFFKTTNSNSMGIDISTFRNTSLNGQTKKLRLPEACGRPLLFGRDRRCWTEDAGKGESTNEEEIIPRRLPVLQPRPASLLCEDIDPTETFHASLQPPRQHQFTLPGECVETSTFTSKGCESFKHNRIIICDASIESAQNLQTENPLMSSTGQPSEASCSSLELQRCQDVSPLSVEKAIQIELKPGGGKPQWHQEDKVANPGMHSQTTPPVNGNNSSQSFGRKFSPNTPASTLNHVWAWPSRGPDRHIEKKPSEPNSDSALVMRCPSPDASASELERLVLCERHSGSSEGLDTTSSSSGFSTLHSDDSQARLDLPSVATCRASSSQAAAPRSGDDRTCGTGSSFPHLPKLIVHSIFSKTDQKTRNPNSKQHVYSKDSATSTTDLGTLVSKQHVADLNVVDSEERVTQDVNLGSAHDLELGASVPSRPLKCQRLPTLPRHSLTRFQYGVSPGPDSQKQKQQKQKDNPKRGFFALSGGTTDESPGIASSTSAKPQVEKTLKNKSYIDTHEQQAHNYLRSCIQLRRETNESGVPSVD</sequence>
<evidence type="ECO:0000256" key="10">
    <source>
        <dbReference type="SAM" id="Phobius"/>
    </source>
</evidence>
<comment type="subcellular location">
    <subcellularLocation>
        <location evidence="1">Membrane</location>
        <topology evidence="1">Multi-pass membrane protein</topology>
    </subcellularLocation>
</comment>
<keyword evidence="13" id="KW-1185">Reference proteome</keyword>
<feature type="region of interest" description="Disordered" evidence="9">
    <location>
        <begin position="940"/>
        <end position="990"/>
    </location>
</feature>
<evidence type="ECO:0000256" key="5">
    <source>
        <dbReference type="ARBA" id="ARBA00023136"/>
    </source>
</evidence>
<feature type="transmembrane region" description="Helical" evidence="10">
    <location>
        <begin position="460"/>
        <end position="479"/>
    </location>
</feature>
<evidence type="ECO:0000256" key="3">
    <source>
        <dbReference type="ARBA" id="ARBA00022989"/>
    </source>
</evidence>
<feature type="transmembrane region" description="Helical" evidence="10">
    <location>
        <begin position="419"/>
        <end position="440"/>
    </location>
</feature>
<comment type="caution">
    <text evidence="12">The sequence shown here is derived from an EMBL/GenBank/DDBJ whole genome shotgun (WGS) entry which is preliminary data.</text>
</comment>
<feature type="transmembrane region" description="Helical" evidence="10">
    <location>
        <begin position="240"/>
        <end position="257"/>
    </location>
</feature>
<dbReference type="GO" id="GO:0004930">
    <property type="term" value="F:G protein-coupled receptor activity"/>
    <property type="evidence" value="ECO:0007669"/>
    <property type="project" value="UniProtKB-KW"/>
</dbReference>
<dbReference type="SUPFAM" id="SSF81321">
    <property type="entry name" value="Family A G protein-coupled receptor-like"/>
    <property type="match status" value="1"/>
</dbReference>
<dbReference type="PANTHER" id="PTHR45695">
    <property type="entry name" value="LEUCOKININ RECEPTOR-RELATED"/>
    <property type="match status" value="1"/>
</dbReference>
<feature type="domain" description="G-protein coupled receptors family 1 profile" evidence="11">
    <location>
        <begin position="141"/>
        <end position="476"/>
    </location>
</feature>
<feature type="compositionally biased region" description="Polar residues" evidence="9">
    <location>
        <begin position="859"/>
        <end position="875"/>
    </location>
</feature>
<evidence type="ECO:0000313" key="12">
    <source>
        <dbReference type="EMBL" id="KAK3779382.1"/>
    </source>
</evidence>
<feature type="compositionally biased region" description="Polar residues" evidence="9">
    <location>
        <begin position="970"/>
        <end position="986"/>
    </location>
</feature>
<dbReference type="PANTHER" id="PTHR45695:SF15">
    <property type="entry name" value="OPSIN RH2"/>
    <property type="match status" value="1"/>
</dbReference>
<dbReference type="PRINTS" id="PR00237">
    <property type="entry name" value="GPCRRHODOPSN"/>
</dbReference>
<feature type="region of interest" description="Disordered" evidence="9">
    <location>
        <begin position="679"/>
        <end position="763"/>
    </location>
</feature>
<feature type="region of interest" description="Disordered" evidence="9">
    <location>
        <begin position="853"/>
        <end position="875"/>
    </location>
</feature>
<feature type="transmembrane region" description="Helical" evidence="10">
    <location>
        <begin position="162"/>
        <end position="182"/>
    </location>
</feature>
<keyword evidence="3 10" id="KW-1133">Transmembrane helix</keyword>
<keyword evidence="4 8" id="KW-0297">G-protein coupled receptor</keyword>
<dbReference type="Pfam" id="PF00001">
    <property type="entry name" value="7tm_1"/>
    <property type="match status" value="1"/>
</dbReference>
<reference evidence="12" key="1">
    <citation type="journal article" date="2023" name="G3 (Bethesda)">
        <title>A reference genome for the long-term kleptoplast-retaining sea slug Elysia crispata morphotype clarki.</title>
        <authorList>
            <person name="Eastman K.E."/>
            <person name="Pendleton A.L."/>
            <person name="Shaikh M.A."/>
            <person name="Suttiyut T."/>
            <person name="Ogas R."/>
            <person name="Tomko P."/>
            <person name="Gavelis G."/>
            <person name="Widhalm J.R."/>
            <person name="Wisecaver J.H."/>
        </authorList>
    </citation>
    <scope>NUCLEOTIDE SEQUENCE</scope>
    <source>
        <strain evidence="12">ECLA1</strain>
    </source>
</reference>
<feature type="region of interest" description="Disordered" evidence="9">
    <location>
        <begin position="818"/>
        <end position="838"/>
    </location>
</feature>
<accession>A0AAE1A328</accession>
<keyword evidence="2 8" id="KW-0812">Transmembrane</keyword>
<feature type="transmembrane region" description="Helical" evidence="10">
    <location>
        <begin position="202"/>
        <end position="220"/>
    </location>
</feature>
<keyword evidence="5 10" id="KW-0472">Membrane</keyword>
<dbReference type="AlphaFoldDB" id="A0AAE1A328"/>
<name>A0AAE1A328_9GAST</name>
<feature type="compositionally biased region" description="Polar residues" evidence="9">
    <location>
        <begin position="698"/>
        <end position="729"/>
    </location>
</feature>
<evidence type="ECO:0000259" key="11">
    <source>
        <dbReference type="PROSITE" id="PS50262"/>
    </source>
</evidence>
<evidence type="ECO:0000256" key="7">
    <source>
        <dbReference type="ARBA" id="ARBA00023224"/>
    </source>
</evidence>
<dbReference type="PROSITE" id="PS50262">
    <property type="entry name" value="G_PROTEIN_RECEP_F1_2"/>
    <property type="match status" value="1"/>
</dbReference>
<dbReference type="GO" id="GO:0005886">
    <property type="term" value="C:plasma membrane"/>
    <property type="evidence" value="ECO:0007669"/>
    <property type="project" value="TreeGrafter"/>
</dbReference>
<proteinExistence type="inferred from homology"/>
<dbReference type="Gene3D" id="1.20.1070.10">
    <property type="entry name" value="Rhodopsin 7-helix transmembrane proteins"/>
    <property type="match status" value="1"/>
</dbReference>
<dbReference type="InterPro" id="IPR000276">
    <property type="entry name" value="GPCR_Rhodpsn"/>
</dbReference>
<keyword evidence="6 8" id="KW-0675">Receptor</keyword>
<feature type="compositionally biased region" description="Basic and acidic residues" evidence="9">
    <location>
        <begin position="738"/>
        <end position="748"/>
    </location>
</feature>
<feature type="transmembrane region" description="Helical" evidence="10">
    <location>
        <begin position="125"/>
        <end position="150"/>
    </location>
</feature>
<dbReference type="EMBL" id="JAWDGP010002843">
    <property type="protein sequence ID" value="KAK3779382.1"/>
    <property type="molecule type" value="Genomic_DNA"/>
</dbReference>
<dbReference type="Proteomes" id="UP001283361">
    <property type="component" value="Unassembled WGS sequence"/>
</dbReference>
<dbReference type="InterPro" id="IPR017452">
    <property type="entry name" value="GPCR_Rhodpsn_7TM"/>
</dbReference>
<protein>
    <recommendedName>
        <fullName evidence="11">G-protein coupled receptors family 1 profile domain-containing protein</fullName>
    </recommendedName>
</protein>
<evidence type="ECO:0000256" key="6">
    <source>
        <dbReference type="ARBA" id="ARBA00023170"/>
    </source>
</evidence>
<dbReference type="SMART" id="SM01381">
    <property type="entry name" value="7TM_GPCR_Srsx"/>
    <property type="match status" value="1"/>
</dbReference>
<keyword evidence="7 8" id="KW-0807">Transducer</keyword>
<comment type="similarity">
    <text evidence="8">Belongs to the G-protein coupled receptor 1 family.</text>
</comment>
<evidence type="ECO:0000256" key="4">
    <source>
        <dbReference type="ARBA" id="ARBA00023040"/>
    </source>
</evidence>
<dbReference type="PROSITE" id="PS00237">
    <property type="entry name" value="G_PROTEIN_RECEP_F1_1"/>
    <property type="match status" value="1"/>
</dbReference>
<evidence type="ECO:0000256" key="9">
    <source>
        <dbReference type="SAM" id="MobiDB-lite"/>
    </source>
</evidence>
<gene>
    <name evidence="12" type="ORF">RRG08_052604</name>
</gene>
<feature type="region of interest" description="Disordered" evidence="9">
    <location>
        <begin position="780"/>
        <end position="801"/>
    </location>
</feature>
<evidence type="ECO:0000256" key="1">
    <source>
        <dbReference type="ARBA" id="ARBA00004141"/>
    </source>
</evidence>
<organism evidence="12 13">
    <name type="scientific">Elysia crispata</name>
    <name type="common">lettuce slug</name>
    <dbReference type="NCBI Taxonomy" id="231223"/>
    <lineage>
        <taxon>Eukaryota</taxon>
        <taxon>Metazoa</taxon>
        <taxon>Spiralia</taxon>
        <taxon>Lophotrochozoa</taxon>
        <taxon>Mollusca</taxon>
        <taxon>Gastropoda</taxon>
        <taxon>Heterobranchia</taxon>
        <taxon>Euthyneura</taxon>
        <taxon>Panpulmonata</taxon>
        <taxon>Sacoglossa</taxon>
        <taxon>Placobranchoidea</taxon>
        <taxon>Plakobranchidae</taxon>
        <taxon>Elysia</taxon>
    </lineage>
</organism>
<evidence type="ECO:0000256" key="8">
    <source>
        <dbReference type="RuleBase" id="RU000688"/>
    </source>
</evidence>
<feature type="compositionally biased region" description="Low complexity" evidence="9">
    <location>
        <begin position="782"/>
        <end position="798"/>
    </location>
</feature>
<evidence type="ECO:0000313" key="13">
    <source>
        <dbReference type="Proteomes" id="UP001283361"/>
    </source>
</evidence>
<feature type="transmembrane region" description="Helical" evidence="10">
    <location>
        <begin position="298"/>
        <end position="319"/>
    </location>
</feature>